<dbReference type="Gene3D" id="2.40.370.10">
    <property type="entry name" value="AttH-like domain"/>
    <property type="match status" value="2"/>
</dbReference>
<evidence type="ECO:0000259" key="1">
    <source>
        <dbReference type="Pfam" id="PF07143"/>
    </source>
</evidence>
<dbReference type="InterPro" id="IPR023374">
    <property type="entry name" value="AttH-like_dom_sf"/>
</dbReference>
<dbReference type="EMBL" id="RQFA01000080">
    <property type="protein sequence ID" value="TGK28214.1"/>
    <property type="molecule type" value="Genomic_DNA"/>
</dbReference>
<dbReference type="Pfam" id="PF07143">
    <property type="entry name" value="CrtC"/>
    <property type="match status" value="1"/>
</dbReference>
<dbReference type="PANTHER" id="PTHR38591:SF1">
    <property type="entry name" value="BLL1000 PROTEIN"/>
    <property type="match status" value="1"/>
</dbReference>
<protein>
    <submittedName>
        <fullName evidence="2">Carotenoid 1,2-hydratase</fullName>
    </submittedName>
</protein>
<dbReference type="AlphaFoldDB" id="A0A5F1Y6S4"/>
<dbReference type="RefSeq" id="WP_135590993.1">
    <property type="nucleotide sequence ID" value="NZ_RQEZ01000046.1"/>
</dbReference>
<dbReference type="SUPFAM" id="SSF159245">
    <property type="entry name" value="AttH-like"/>
    <property type="match status" value="1"/>
</dbReference>
<feature type="domain" description="AttH" evidence="1">
    <location>
        <begin position="52"/>
        <end position="218"/>
    </location>
</feature>
<evidence type="ECO:0000313" key="3">
    <source>
        <dbReference type="Proteomes" id="UP000298277"/>
    </source>
</evidence>
<organism evidence="2 3">
    <name type="scientific">Leptospira gomenensis</name>
    <dbReference type="NCBI Taxonomy" id="2484974"/>
    <lineage>
        <taxon>Bacteria</taxon>
        <taxon>Pseudomonadati</taxon>
        <taxon>Spirochaetota</taxon>
        <taxon>Spirochaetia</taxon>
        <taxon>Leptospirales</taxon>
        <taxon>Leptospiraceae</taxon>
        <taxon>Leptospira</taxon>
    </lineage>
</organism>
<dbReference type="Pfam" id="PF17186">
    <property type="entry name" value="Lipocalin_9"/>
    <property type="match status" value="1"/>
</dbReference>
<keyword evidence="3" id="KW-1185">Reference proteome</keyword>
<accession>A0A5F1Y6S4</accession>
<dbReference type="Proteomes" id="UP000298277">
    <property type="component" value="Unassembled WGS sequence"/>
</dbReference>
<dbReference type="OrthoDB" id="9770826at2"/>
<comment type="caution">
    <text evidence="2">The sequence shown here is derived from an EMBL/GenBank/DDBJ whole genome shotgun (WGS) entry which is preliminary data.</text>
</comment>
<reference evidence="2" key="1">
    <citation type="journal article" date="2019" name="PLoS Negl. Trop. Dis.">
        <title>Revisiting the worldwide diversity of Leptospira species in the environment.</title>
        <authorList>
            <person name="Vincent A.T."/>
            <person name="Schiettekatte O."/>
            <person name="Bourhy P."/>
            <person name="Veyrier F.J."/>
            <person name="Picardeau M."/>
        </authorList>
    </citation>
    <scope>NUCLEOTIDE SEQUENCE [LARGE SCALE GENOMIC DNA]</scope>
    <source>
        <strain evidence="2">201800299</strain>
    </source>
</reference>
<evidence type="ECO:0000313" key="2">
    <source>
        <dbReference type="EMBL" id="TGK28214.1"/>
    </source>
</evidence>
<dbReference type="InterPro" id="IPR010791">
    <property type="entry name" value="AttH_dom"/>
</dbReference>
<sequence length="370" mass="42589">MRNGNDHINFLKGGVNRLIRICLLVPFFFDLGAESRPFVFPKDHSFHSGYGVEWCYFVGILRSSDGKRYGYELSFFKGIFGKETEVFPVHFAISDLETKKHTTAQTVERALGGMAGYDKNGIFSGDFRFEIKGKSSFHIVAKPKNVSGFSLDLTLNTDPSEILLHGERGKSFKSRNNPNYYSYYYSIPRLSTKGELNVGGKKISVTEGDSWMDHEWSSPFDSEIKTKLSDRTNSWDWICILFEDGSELTVFNFRESQRSVSESFGTYRSKNGNVIRFEKEKEISFLHDSKFWKSERTGKRYPLYWNLRTHPSSKEAEFDLKIEPFFEDQEFDSRPTTGFSYWEGAVKIFGTRAGKTVRGTGYLELKGNRD</sequence>
<proteinExistence type="predicted"/>
<name>A0A5F1Y6S4_9LEPT</name>
<gene>
    <name evidence="2" type="ORF">EHQ17_17550</name>
</gene>
<dbReference type="PANTHER" id="PTHR38591">
    <property type="entry name" value="HYDROLASE"/>
    <property type="match status" value="1"/>
</dbReference>